<proteinExistence type="predicted"/>
<accession>A0A7T6ZMD9</accession>
<reference evidence="1" key="1">
    <citation type="submission" date="2020-12" db="EMBL/GenBank/DDBJ databases">
        <authorList>
            <person name="Hu Z."/>
        </authorList>
    </citation>
    <scope>NUCLEOTIDE SEQUENCE</scope>
</reference>
<protein>
    <submittedName>
        <fullName evidence="1">Uncharacterized protein</fullName>
    </submittedName>
</protein>
<sequence>METHPLYMGRNVVVHPDGVTSHAQAMDAIIDTPDSCVINVHPAWYDELKRQNAIDFPKDPNVAALDKLHARVTKPPRDKLVVTSTPQSQHSFPYWLFMSE</sequence>
<evidence type="ECO:0000313" key="1">
    <source>
        <dbReference type="EMBL" id="QQK88559.1"/>
    </source>
</evidence>
<organism evidence="1">
    <name type="scientific">Vibrio phage PH669</name>
    <dbReference type="NCBI Taxonomy" id="2800823"/>
    <lineage>
        <taxon>Viruses</taxon>
        <taxon>Duplodnaviria</taxon>
        <taxon>Heunggongvirae</taxon>
        <taxon>Uroviricota</taxon>
        <taxon>Caudoviricetes</taxon>
        <taxon>Queuovirinae</taxon>
    </lineage>
</organism>
<dbReference type="EMBL" id="MW423738">
    <property type="protein sequence ID" value="QQK88559.1"/>
    <property type="molecule type" value="Genomic_DNA"/>
</dbReference>
<name>A0A7T6ZMD9_9CAUD</name>